<comment type="caution">
    <text evidence="2">The sequence shown here is derived from an EMBL/GenBank/DDBJ whole genome shotgun (WGS) entry which is preliminary data.</text>
</comment>
<evidence type="ECO:0000313" key="3">
    <source>
        <dbReference type="Proteomes" id="UP000523821"/>
    </source>
</evidence>
<evidence type="ECO:0000256" key="1">
    <source>
        <dbReference type="SAM" id="Phobius"/>
    </source>
</evidence>
<feature type="transmembrane region" description="Helical" evidence="1">
    <location>
        <begin position="227"/>
        <end position="248"/>
    </location>
</feature>
<dbReference type="AlphaFoldDB" id="A0A7W9FL85"/>
<reference evidence="2 3" key="1">
    <citation type="submission" date="2020-08" db="EMBL/GenBank/DDBJ databases">
        <title>Genomic Encyclopedia of Type Strains, Phase IV (KMG-IV): sequencing the most valuable type-strain genomes for metagenomic binning, comparative biology and taxonomic classification.</title>
        <authorList>
            <person name="Goeker M."/>
        </authorList>
    </citation>
    <scope>NUCLEOTIDE SEQUENCE [LARGE SCALE GENOMIC DNA]</scope>
    <source>
        <strain evidence="2 3">DSM 16268</strain>
    </source>
</reference>
<keyword evidence="3" id="KW-1185">Reference proteome</keyword>
<dbReference type="RefSeq" id="WP_183854645.1">
    <property type="nucleotide sequence ID" value="NZ_JACHOO010000003.1"/>
</dbReference>
<feature type="transmembrane region" description="Helical" evidence="1">
    <location>
        <begin position="108"/>
        <end position="128"/>
    </location>
</feature>
<protein>
    <submittedName>
        <fullName evidence="2">Uncharacterized protein</fullName>
    </submittedName>
</protein>
<feature type="transmembrane region" description="Helical" evidence="1">
    <location>
        <begin position="372"/>
        <end position="390"/>
    </location>
</feature>
<sequence>MSFSLAALPHLVPSGLLALRAVVRFGLLPFPTGLAVILFLSQLVFTLVAAGTIDYPHLALFGRGGTRLHFERTLLVYDAAALFTFFACHGAGAAPVVPAERAPQPLPLLLRLGAGVALLLAGLTVWSIDRHHAIAHAGYLNVAFDQGFVHRFGAPLAATLHRLCPFLAALLAALLVAFLVLRQRALALLFGLLSACSYLYLLSINTRTAAFGPAILALGALGLRPRGAMAIAFSSGLLVVYALLNALLGREAPAEGLAMLPDTFAAVWSPAGAAAALHLLPNLCEGIFVVAEGFGLEARFGAAYTWLSLSPLPSLADGFVDVLPQQVRLHAYVPMAAVTELWRFGLLPAALVLLLVYGLVRAHFTLRRASPVAFLAVNFLLFATLFVGFAYPVRSALKFLWLGYAIVVLTRCTDMSTRRSAAPDIASSPARGLP</sequence>
<dbReference type="Proteomes" id="UP000523821">
    <property type="component" value="Unassembled WGS sequence"/>
</dbReference>
<keyword evidence="1" id="KW-1133">Transmembrane helix</keyword>
<keyword evidence="1" id="KW-0812">Transmembrane</keyword>
<feature type="transmembrane region" description="Helical" evidence="1">
    <location>
        <begin position="163"/>
        <end position="181"/>
    </location>
</feature>
<evidence type="ECO:0000313" key="2">
    <source>
        <dbReference type="EMBL" id="MBB5752653.1"/>
    </source>
</evidence>
<proteinExistence type="predicted"/>
<feature type="transmembrane region" description="Helical" evidence="1">
    <location>
        <begin position="74"/>
        <end position="96"/>
    </location>
</feature>
<organism evidence="2 3">
    <name type="scientific">Prosthecomicrobium pneumaticum</name>
    <dbReference type="NCBI Taxonomy" id="81895"/>
    <lineage>
        <taxon>Bacteria</taxon>
        <taxon>Pseudomonadati</taxon>
        <taxon>Pseudomonadota</taxon>
        <taxon>Alphaproteobacteria</taxon>
        <taxon>Hyphomicrobiales</taxon>
        <taxon>Kaistiaceae</taxon>
        <taxon>Prosthecomicrobium</taxon>
    </lineage>
</organism>
<keyword evidence="1" id="KW-0472">Membrane</keyword>
<name>A0A7W9FL85_9HYPH</name>
<feature type="transmembrane region" description="Helical" evidence="1">
    <location>
        <begin position="341"/>
        <end position="360"/>
    </location>
</feature>
<feature type="transmembrane region" description="Helical" evidence="1">
    <location>
        <begin position="187"/>
        <end position="206"/>
    </location>
</feature>
<feature type="transmembrane region" description="Helical" evidence="1">
    <location>
        <begin position="30"/>
        <end position="53"/>
    </location>
</feature>
<accession>A0A7W9FL85</accession>
<dbReference type="EMBL" id="JACHOO010000003">
    <property type="protein sequence ID" value="MBB5752653.1"/>
    <property type="molecule type" value="Genomic_DNA"/>
</dbReference>
<gene>
    <name evidence="2" type="ORF">GGQ63_001707</name>
</gene>